<dbReference type="GO" id="GO:0016020">
    <property type="term" value="C:membrane"/>
    <property type="evidence" value="ECO:0007669"/>
    <property type="project" value="InterPro"/>
</dbReference>
<dbReference type="Gene3D" id="2.40.50.100">
    <property type="match status" value="1"/>
</dbReference>
<dbReference type="NCBIfam" id="TIGR01730">
    <property type="entry name" value="RND_mfp"/>
    <property type="match status" value="1"/>
</dbReference>
<evidence type="ECO:0000256" key="2">
    <source>
        <dbReference type="ARBA" id="ARBA00022692"/>
    </source>
</evidence>
<dbReference type="RefSeq" id="WP_198882909.1">
    <property type="nucleotide sequence ID" value="NZ_JAEKJA010000012.1"/>
</dbReference>
<dbReference type="Gene3D" id="2.40.30.170">
    <property type="match status" value="1"/>
</dbReference>
<dbReference type="InterPro" id="IPR050393">
    <property type="entry name" value="MFP_Efflux_Pump"/>
</dbReference>
<evidence type="ECO:0000256" key="4">
    <source>
        <dbReference type="ARBA" id="ARBA00023136"/>
    </source>
</evidence>
<dbReference type="Pfam" id="PF25963">
    <property type="entry name" value="Beta-barrel_AAEA"/>
    <property type="match status" value="1"/>
</dbReference>
<feature type="domain" description="p-hydroxybenzoic acid efflux pump subunit AaeA-like beta-barrel" evidence="6">
    <location>
        <begin position="188"/>
        <end position="283"/>
    </location>
</feature>
<dbReference type="GO" id="GO:0022857">
    <property type="term" value="F:transmembrane transporter activity"/>
    <property type="evidence" value="ECO:0007669"/>
    <property type="project" value="InterPro"/>
</dbReference>
<dbReference type="EMBL" id="JAEKJA010000012">
    <property type="protein sequence ID" value="MBJ3777005.1"/>
    <property type="molecule type" value="Genomic_DNA"/>
</dbReference>
<proteinExistence type="inferred from homology"/>
<name>A0A934IQU9_9HYPH</name>
<gene>
    <name evidence="7" type="ORF">JCR33_14960</name>
</gene>
<dbReference type="PANTHER" id="PTHR30367">
    <property type="entry name" value="P-HYDROXYBENZOIC ACID EFFLUX PUMP SUBUNIT AAEA-RELATED"/>
    <property type="match status" value="1"/>
</dbReference>
<dbReference type="Pfam" id="PF25917">
    <property type="entry name" value="BSH_RND"/>
    <property type="match status" value="1"/>
</dbReference>
<evidence type="ECO:0000256" key="1">
    <source>
        <dbReference type="ARBA" id="ARBA00009477"/>
    </source>
</evidence>
<comment type="caution">
    <text evidence="7">The sequence shown here is derived from an EMBL/GenBank/DDBJ whole genome shotgun (WGS) entry which is preliminary data.</text>
</comment>
<organism evidence="7 8">
    <name type="scientific">Acuticoccus mangrovi</name>
    <dbReference type="NCBI Taxonomy" id="2796142"/>
    <lineage>
        <taxon>Bacteria</taxon>
        <taxon>Pseudomonadati</taxon>
        <taxon>Pseudomonadota</taxon>
        <taxon>Alphaproteobacteria</taxon>
        <taxon>Hyphomicrobiales</taxon>
        <taxon>Amorphaceae</taxon>
        <taxon>Acuticoccus</taxon>
    </lineage>
</organism>
<dbReference type="InterPro" id="IPR058625">
    <property type="entry name" value="MdtA-like_BSH"/>
</dbReference>
<evidence type="ECO:0000259" key="6">
    <source>
        <dbReference type="Pfam" id="PF25963"/>
    </source>
</evidence>
<reference evidence="7" key="1">
    <citation type="submission" date="2020-12" db="EMBL/GenBank/DDBJ databases">
        <title>Bacterial taxonomy.</title>
        <authorList>
            <person name="Pan X."/>
        </authorList>
    </citation>
    <scope>NUCLEOTIDE SEQUENCE</scope>
    <source>
        <strain evidence="7">B2012</strain>
    </source>
</reference>
<accession>A0A934IQU9</accession>
<feature type="domain" description="Multidrug resistance protein MdtA-like barrel-sandwich hybrid" evidence="5">
    <location>
        <begin position="41"/>
        <end position="182"/>
    </location>
</feature>
<evidence type="ECO:0000256" key="3">
    <source>
        <dbReference type="ARBA" id="ARBA00022989"/>
    </source>
</evidence>
<comment type="similarity">
    <text evidence="1">Belongs to the membrane fusion protein (MFP) (TC 8.A.1) family.</text>
</comment>
<keyword evidence="8" id="KW-1185">Reference proteome</keyword>
<dbReference type="InterPro" id="IPR058634">
    <property type="entry name" value="AaeA-lik-b-barrel"/>
</dbReference>
<dbReference type="PANTHER" id="PTHR30367:SF1">
    <property type="entry name" value="MULTIDRUG RESISTANCE PROTEIN MDTN"/>
    <property type="match status" value="1"/>
</dbReference>
<sequence length="308" mass="32939">MIIVRLLFTTILTISAIYAGIFVWDGIFYDPWTRDAHVRANIVAVAPRVAGEIVEVAVKNNMSVKRGDLLLRVDPTDFDLAVAQATAARDEAAAQLDIARQKSSRFDKLKAEGAISVAEVEIINADLATKAAEATLKAAEAALKVATVDRERTELRAPVNGVVTNLVADVGDYGATGTPVLALIDTDSFRVDAFFLETQLSRIAVGASARIRFMANGEVVAGRVAGIASGIAYSEDLSSSLLQAPNPSFQWVRLAQRVPIEIELIERPKGVPLVNGATATVIVGPADGADTPPLWRRLWQRLAGDRAA</sequence>
<keyword evidence="3" id="KW-1133">Transmembrane helix</keyword>
<dbReference type="SUPFAM" id="SSF111369">
    <property type="entry name" value="HlyD-like secretion proteins"/>
    <property type="match status" value="1"/>
</dbReference>
<dbReference type="Proteomes" id="UP000609531">
    <property type="component" value="Unassembled WGS sequence"/>
</dbReference>
<evidence type="ECO:0000259" key="5">
    <source>
        <dbReference type="Pfam" id="PF25917"/>
    </source>
</evidence>
<keyword evidence="4" id="KW-0472">Membrane</keyword>
<evidence type="ECO:0000313" key="8">
    <source>
        <dbReference type="Proteomes" id="UP000609531"/>
    </source>
</evidence>
<evidence type="ECO:0000313" key="7">
    <source>
        <dbReference type="EMBL" id="MBJ3777005.1"/>
    </source>
</evidence>
<keyword evidence="2" id="KW-0812">Transmembrane</keyword>
<dbReference type="InterPro" id="IPR006143">
    <property type="entry name" value="RND_pump_MFP"/>
</dbReference>
<dbReference type="AlphaFoldDB" id="A0A934IQU9"/>
<protein>
    <submittedName>
        <fullName evidence="7">HlyD family secretion protein</fullName>
    </submittedName>
</protein>